<proteinExistence type="predicted"/>
<dbReference type="InterPro" id="IPR046848">
    <property type="entry name" value="E_motif"/>
</dbReference>
<evidence type="ECO:0000256" key="2">
    <source>
        <dbReference type="PROSITE-ProRule" id="PRU00708"/>
    </source>
</evidence>
<organism evidence="3 4">
    <name type="scientific">Macleaya cordata</name>
    <name type="common">Five-seeded plume-poppy</name>
    <name type="synonym">Bocconia cordata</name>
    <dbReference type="NCBI Taxonomy" id="56857"/>
    <lineage>
        <taxon>Eukaryota</taxon>
        <taxon>Viridiplantae</taxon>
        <taxon>Streptophyta</taxon>
        <taxon>Embryophyta</taxon>
        <taxon>Tracheophyta</taxon>
        <taxon>Spermatophyta</taxon>
        <taxon>Magnoliopsida</taxon>
        <taxon>Ranunculales</taxon>
        <taxon>Papaveraceae</taxon>
        <taxon>Papaveroideae</taxon>
        <taxon>Macleaya</taxon>
    </lineage>
</organism>
<dbReference type="SUPFAM" id="SSF48452">
    <property type="entry name" value="TPR-like"/>
    <property type="match status" value="1"/>
</dbReference>
<dbReference type="Pfam" id="PF01535">
    <property type="entry name" value="PPR"/>
    <property type="match status" value="2"/>
</dbReference>
<feature type="repeat" description="PPR" evidence="2">
    <location>
        <begin position="74"/>
        <end position="108"/>
    </location>
</feature>
<dbReference type="FunFam" id="1.25.40.10:FF:000396">
    <property type="entry name" value="Pentatricopeptide repeat-containing protein At2g36730"/>
    <property type="match status" value="1"/>
</dbReference>
<sequence length="503" mass="56092">MRQLGVLPDPYSYSLLLKLLSRSKTENPNQIHAQSFKFGFSSDSFVQNSLLSAYSNGGYLGFACQVFDEIYQRDLVSWTAMIDGYVKNNQPNQGLDCFMKMRLMNVEVDEVTIVSVLSAAGMVGSLWLGKCVHGFYTEPGRVKWDVYVGAALLNMYAKCGCCDEAHKVFNEMSIRNVVSWSSLISSYLHCSRVKEALNVFQDMLIKQVKPNEATLSSVLTACAQLGALDQGRWVHTYIKKSNLNMNSILATALIDMYAKCGSIDEAFAVFENLPKKDVYPWTVMINGLAMHGHSSSSLKVFAQMLMSGVRPNEVTFIGILCACSHGGLVDEGIRLFDSMDRIFGIKPNVDHYGCMVDLLGRAARLNEALNLIERMPTEPSAGVWGALLGACMIHKDFDLGEQIGKRLIELQPSWSGRYMRLANLYSVCGRWEEAALVRKLMKEKGVEKIAGCSFIEVDGSIHEFIAWDKSHLQSKDIYVMLDAINPHLKLTRNVPDIFSLENG</sequence>
<dbReference type="PANTHER" id="PTHR47926">
    <property type="entry name" value="PENTATRICOPEPTIDE REPEAT-CONTAINING PROTEIN"/>
    <property type="match status" value="1"/>
</dbReference>
<dbReference type="InterPro" id="IPR002885">
    <property type="entry name" value="PPR_rpt"/>
</dbReference>
<dbReference type="OrthoDB" id="1928216at2759"/>
<feature type="repeat" description="PPR" evidence="2">
    <location>
        <begin position="246"/>
        <end position="276"/>
    </location>
</feature>
<dbReference type="Proteomes" id="UP000195402">
    <property type="component" value="Unassembled WGS sequence"/>
</dbReference>
<dbReference type="Pfam" id="PF20431">
    <property type="entry name" value="E_motif"/>
    <property type="match status" value="1"/>
</dbReference>
<dbReference type="OMA" id="KDVYPWT"/>
<dbReference type="InterPro" id="IPR011990">
    <property type="entry name" value="TPR-like_helical_dom_sf"/>
</dbReference>
<evidence type="ECO:0000256" key="1">
    <source>
        <dbReference type="ARBA" id="ARBA00022737"/>
    </source>
</evidence>
<reference evidence="3 4" key="1">
    <citation type="journal article" date="2017" name="Mol. Plant">
        <title>The Genome of Medicinal Plant Macleaya cordata Provides New Insights into Benzylisoquinoline Alkaloids Metabolism.</title>
        <authorList>
            <person name="Liu X."/>
            <person name="Liu Y."/>
            <person name="Huang P."/>
            <person name="Ma Y."/>
            <person name="Qing Z."/>
            <person name="Tang Q."/>
            <person name="Cao H."/>
            <person name="Cheng P."/>
            <person name="Zheng Y."/>
            <person name="Yuan Z."/>
            <person name="Zhou Y."/>
            <person name="Liu J."/>
            <person name="Tang Z."/>
            <person name="Zhuo Y."/>
            <person name="Zhang Y."/>
            <person name="Yu L."/>
            <person name="Huang J."/>
            <person name="Yang P."/>
            <person name="Peng Q."/>
            <person name="Zhang J."/>
            <person name="Jiang W."/>
            <person name="Zhang Z."/>
            <person name="Lin K."/>
            <person name="Ro D.K."/>
            <person name="Chen X."/>
            <person name="Xiong X."/>
            <person name="Shang Y."/>
            <person name="Huang S."/>
            <person name="Zeng J."/>
        </authorList>
    </citation>
    <scope>NUCLEOTIDE SEQUENCE [LARGE SCALE GENOMIC DNA]</scope>
    <source>
        <strain evidence="4">cv. BLH2017</strain>
        <tissue evidence="3">Root</tissue>
    </source>
</reference>
<feature type="repeat" description="PPR" evidence="2">
    <location>
        <begin position="277"/>
        <end position="311"/>
    </location>
</feature>
<dbReference type="InParanoid" id="A0A200Q5Q8"/>
<accession>A0A200Q5Q8</accession>
<gene>
    <name evidence="3" type="ORF">BVC80_1419g8</name>
</gene>
<name>A0A200Q5Q8_MACCD</name>
<dbReference type="Pfam" id="PF13041">
    <property type="entry name" value="PPR_2"/>
    <property type="match status" value="3"/>
</dbReference>
<dbReference type="EMBL" id="MVGT01003015">
    <property type="protein sequence ID" value="OVA05737.1"/>
    <property type="molecule type" value="Genomic_DNA"/>
</dbReference>
<dbReference type="GO" id="GO:0009451">
    <property type="term" value="P:RNA modification"/>
    <property type="evidence" value="ECO:0007669"/>
    <property type="project" value="InterPro"/>
</dbReference>
<comment type="caution">
    <text evidence="3">The sequence shown here is derived from an EMBL/GenBank/DDBJ whole genome shotgun (WGS) entry which is preliminary data.</text>
</comment>
<dbReference type="Gene3D" id="1.25.40.10">
    <property type="entry name" value="Tetratricopeptide repeat domain"/>
    <property type="match status" value="3"/>
</dbReference>
<dbReference type="AlphaFoldDB" id="A0A200Q5Q8"/>
<feature type="repeat" description="PPR" evidence="2">
    <location>
        <begin position="176"/>
        <end position="210"/>
    </location>
</feature>
<evidence type="ECO:0000313" key="3">
    <source>
        <dbReference type="EMBL" id="OVA05737.1"/>
    </source>
</evidence>
<dbReference type="NCBIfam" id="TIGR00756">
    <property type="entry name" value="PPR"/>
    <property type="match status" value="6"/>
</dbReference>
<dbReference type="PROSITE" id="PS51375">
    <property type="entry name" value="PPR"/>
    <property type="match status" value="4"/>
</dbReference>
<dbReference type="GO" id="GO:0003723">
    <property type="term" value="F:RNA binding"/>
    <property type="evidence" value="ECO:0007669"/>
    <property type="project" value="InterPro"/>
</dbReference>
<evidence type="ECO:0000313" key="4">
    <source>
        <dbReference type="Proteomes" id="UP000195402"/>
    </source>
</evidence>
<dbReference type="FunFam" id="1.25.40.10:FF:000436">
    <property type="entry name" value="Pentatricopeptide repeat-containing protein At5g39350 family"/>
    <property type="match status" value="1"/>
</dbReference>
<dbReference type="PANTHER" id="PTHR47926:SF463">
    <property type="entry name" value="PENTATRICOPEPTIDE REPEAT-CONTAINING PROTEIN"/>
    <property type="match status" value="1"/>
</dbReference>
<dbReference type="FunFam" id="1.25.40.10:FF:000184">
    <property type="entry name" value="Pentatricopeptide repeat-containing protein, chloroplastic"/>
    <property type="match status" value="1"/>
</dbReference>
<keyword evidence="4" id="KW-1185">Reference proteome</keyword>
<keyword evidence="1" id="KW-0677">Repeat</keyword>
<dbReference type="InterPro" id="IPR046960">
    <property type="entry name" value="PPR_At4g14850-like_plant"/>
</dbReference>
<protein>
    <submittedName>
        <fullName evidence="3">Pentatricopeptide repeat</fullName>
    </submittedName>
</protein>